<reference evidence="5 6" key="1">
    <citation type="submission" date="2018-09" db="EMBL/GenBank/DDBJ databases">
        <title>A high-quality reference genome of wild soybean provides a powerful tool to mine soybean genomes.</title>
        <authorList>
            <person name="Xie M."/>
            <person name="Chung C.Y.L."/>
            <person name="Li M.-W."/>
            <person name="Wong F.-L."/>
            <person name="Chan T.-F."/>
            <person name="Lam H.-M."/>
        </authorList>
    </citation>
    <scope>NUCLEOTIDE SEQUENCE [LARGE SCALE GENOMIC DNA]</scope>
    <source>
        <strain evidence="6">cv. W05</strain>
        <tissue evidence="5">Hypocotyl of etiolated seedlings</tissue>
    </source>
</reference>
<dbReference type="GO" id="GO:0005737">
    <property type="term" value="C:cytoplasm"/>
    <property type="evidence" value="ECO:0007669"/>
    <property type="project" value="TreeGrafter"/>
</dbReference>
<comment type="caution">
    <text evidence="5">The sequence shown here is derived from an EMBL/GenBank/DDBJ whole genome shotgun (WGS) entry which is preliminary data.</text>
</comment>
<evidence type="ECO:0000256" key="4">
    <source>
        <dbReference type="ARBA" id="ARBA00022898"/>
    </source>
</evidence>
<dbReference type="Proteomes" id="UP000289340">
    <property type="component" value="Chromosome 19"/>
</dbReference>
<dbReference type="InterPro" id="IPR015424">
    <property type="entry name" value="PyrdxlP-dep_Trfase"/>
</dbReference>
<evidence type="ECO:0000256" key="3">
    <source>
        <dbReference type="ARBA" id="ARBA00022679"/>
    </source>
</evidence>
<evidence type="ECO:0000256" key="2">
    <source>
        <dbReference type="ARBA" id="ARBA00022576"/>
    </source>
</evidence>
<dbReference type="EMBL" id="QZWG01000019">
    <property type="protein sequence ID" value="RZB49867.1"/>
    <property type="molecule type" value="Genomic_DNA"/>
</dbReference>
<dbReference type="AlphaFoldDB" id="A0A445FLZ7"/>
<dbReference type="Gene3D" id="3.90.1150.10">
    <property type="entry name" value="Aspartate Aminotransferase, domain 1"/>
    <property type="match status" value="1"/>
</dbReference>
<organism evidence="5 6">
    <name type="scientific">Glycine soja</name>
    <name type="common">Wild soybean</name>
    <dbReference type="NCBI Taxonomy" id="3848"/>
    <lineage>
        <taxon>Eukaryota</taxon>
        <taxon>Viridiplantae</taxon>
        <taxon>Streptophyta</taxon>
        <taxon>Embryophyta</taxon>
        <taxon>Tracheophyta</taxon>
        <taxon>Spermatophyta</taxon>
        <taxon>Magnoliopsida</taxon>
        <taxon>eudicotyledons</taxon>
        <taxon>Gunneridae</taxon>
        <taxon>Pentapetalae</taxon>
        <taxon>rosids</taxon>
        <taxon>fabids</taxon>
        <taxon>Fabales</taxon>
        <taxon>Fabaceae</taxon>
        <taxon>Papilionoideae</taxon>
        <taxon>50 kb inversion clade</taxon>
        <taxon>NPAAA clade</taxon>
        <taxon>indigoferoid/millettioid clade</taxon>
        <taxon>Phaseoleae</taxon>
        <taxon>Glycine</taxon>
        <taxon>Glycine subgen. Soja</taxon>
    </lineage>
</organism>
<keyword evidence="2 5" id="KW-0032">Aminotransferase</keyword>
<evidence type="ECO:0000313" key="5">
    <source>
        <dbReference type="EMBL" id="RZB49867.1"/>
    </source>
</evidence>
<dbReference type="InterPro" id="IPR015421">
    <property type="entry name" value="PyrdxlP-dep_Trfase_major"/>
</dbReference>
<dbReference type="GO" id="GO:0016212">
    <property type="term" value="F:kynurenine-oxoglutarate transaminase activity"/>
    <property type="evidence" value="ECO:0007669"/>
    <property type="project" value="TreeGrafter"/>
</dbReference>
<accession>A0A445FLZ7</accession>
<proteinExistence type="predicted"/>
<keyword evidence="4" id="KW-0663">Pyridoxal phosphate</keyword>
<gene>
    <name evidence="5" type="ORF">D0Y65_052664</name>
</gene>
<dbReference type="PANTHER" id="PTHR43807:SF20">
    <property type="entry name" value="FI04487P"/>
    <property type="match status" value="1"/>
</dbReference>
<evidence type="ECO:0000313" key="6">
    <source>
        <dbReference type="Proteomes" id="UP000289340"/>
    </source>
</evidence>
<keyword evidence="3 5" id="KW-0808">Transferase</keyword>
<protein>
    <submittedName>
        <fullName evidence="5">Methionine aminotransferase</fullName>
    </submittedName>
</protein>
<keyword evidence="6" id="KW-1185">Reference proteome</keyword>
<dbReference type="Gene3D" id="3.40.640.10">
    <property type="entry name" value="Type I PLP-dependent aspartate aminotransferase-like (Major domain)"/>
    <property type="match status" value="1"/>
</dbReference>
<dbReference type="SUPFAM" id="SSF53383">
    <property type="entry name" value="PLP-dependent transferases"/>
    <property type="match status" value="1"/>
</dbReference>
<evidence type="ECO:0000256" key="1">
    <source>
        <dbReference type="ARBA" id="ARBA00001933"/>
    </source>
</evidence>
<sequence length="181" mass="20145">MSTFSTKNDTVIHKTQQPLQIAKRLEKFQTTIFTQMRLLAIKHGAINLGQGFPNFDGPKFVKEAAIQAIRDGKNQYAQGYGVADLNIAIANRFKKDTGLVVDPEKDSDNELLGEDILLNRMEDWLGHSTPTLITGTATGTRLPHFHNCPSFSVCCCSSSESTRLLLCRAEEELYGKESYFG</sequence>
<dbReference type="InterPro" id="IPR051326">
    <property type="entry name" value="Kynurenine-oxoglutarate_AT"/>
</dbReference>
<comment type="cofactor">
    <cofactor evidence="1">
        <name>pyridoxal 5'-phosphate</name>
        <dbReference type="ChEBI" id="CHEBI:597326"/>
    </cofactor>
</comment>
<dbReference type="PANTHER" id="PTHR43807">
    <property type="entry name" value="FI04487P"/>
    <property type="match status" value="1"/>
</dbReference>
<name>A0A445FLZ7_GLYSO</name>
<dbReference type="InterPro" id="IPR015422">
    <property type="entry name" value="PyrdxlP-dep_Trfase_small"/>
</dbReference>